<evidence type="ECO:0000313" key="1">
    <source>
        <dbReference type="EMBL" id="KEQ31211.1"/>
    </source>
</evidence>
<accession>A0A081PKI8</accession>
<organism evidence="1 2">
    <name type="scientific">Pedobacter antarcticus 4BY</name>
    <dbReference type="NCBI Taxonomy" id="1358423"/>
    <lineage>
        <taxon>Bacteria</taxon>
        <taxon>Pseudomonadati</taxon>
        <taxon>Bacteroidota</taxon>
        <taxon>Sphingobacteriia</taxon>
        <taxon>Sphingobacteriales</taxon>
        <taxon>Sphingobacteriaceae</taxon>
        <taxon>Pedobacter</taxon>
    </lineage>
</organism>
<proteinExistence type="predicted"/>
<evidence type="ECO:0000313" key="2">
    <source>
        <dbReference type="Proteomes" id="UP000028007"/>
    </source>
</evidence>
<protein>
    <submittedName>
        <fullName evidence="1">Uncharacterized protein</fullName>
    </submittedName>
</protein>
<comment type="caution">
    <text evidence="1">The sequence shown here is derived from an EMBL/GenBank/DDBJ whole genome shotgun (WGS) entry which is preliminary data.</text>
</comment>
<dbReference type="AlphaFoldDB" id="A0A081PKI8"/>
<gene>
    <name evidence="1" type="ORF">N180_02890</name>
</gene>
<keyword evidence="2" id="KW-1185">Reference proteome</keyword>
<dbReference type="RefSeq" id="WP_037438297.1">
    <property type="nucleotide sequence ID" value="NZ_JNFF01000019.1"/>
</dbReference>
<dbReference type="Proteomes" id="UP000028007">
    <property type="component" value="Unassembled WGS sequence"/>
</dbReference>
<dbReference type="EMBL" id="JNFF01000019">
    <property type="protein sequence ID" value="KEQ31211.1"/>
    <property type="molecule type" value="Genomic_DNA"/>
</dbReference>
<sequence>MIITPAIKDDILNRLVNNGLSGQTITSKTFEYDYLIVQSILRQFSKRGLINSHDFSGLRYRVQVELDAHDFVNRGGFTFEEEVFRNNFTKLELELAKLEGELPKERFNNIMNLVSTISAAVSAYSSFNSGS</sequence>
<name>A0A081PKI8_9SPHI</name>
<reference evidence="1 2" key="1">
    <citation type="journal article" date="1992" name="Int. J. Syst. Bacteriol.">
        <title>Sphingobacterium antarcticus sp. nov. a Psychrotrophic Bacterium from the Soils of Schirmacher Oasis, Antarctica.</title>
        <authorList>
            <person name="Shivaji S."/>
            <person name="Ray M.K."/>
            <person name="Rao N.S."/>
            <person name="Saiserr L."/>
            <person name="Jagannadham M.V."/>
            <person name="Kumar G.S."/>
            <person name="Reddy G."/>
            <person name="Bhargava P.M."/>
        </authorList>
    </citation>
    <scope>NUCLEOTIDE SEQUENCE [LARGE SCALE GENOMIC DNA]</scope>
    <source>
        <strain evidence="1 2">4BY</strain>
    </source>
</reference>